<protein>
    <submittedName>
        <fullName evidence="1">Uncharacterized protein</fullName>
    </submittedName>
</protein>
<comment type="caution">
    <text evidence="1">The sequence shown here is derived from an EMBL/GenBank/DDBJ whole genome shotgun (WGS) entry which is preliminary data.</text>
</comment>
<accession>A0ABT7ZRM5</accession>
<name>A0ABT7ZRM5_9FLAO</name>
<dbReference type="Proteomes" id="UP001231197">
    <property type="component" value="Unassembled WGS sequence"/>
</dbReference>
<reference evidence="1 2" key="1">
    <citation type="journal article" date="2023" name="Int. J. Syst. Evol. Microbiol.">
        <title>Winogradskyella bathintestinalis sp. nov., isolated from the intestine of the deep-sea loosejaw dragonfish, Malacosteus niger.</title>
        <authorList>
            <person name="Uniacke-Lowe S."/>
            <person name="Johnson C.N."/>
            <person name="Stanton C."/>
            <person name="Hill C."/>
            <person name="Ross P."/>
        </authorList>
    </citation>
    <scope>NUCLEOTIDE SEQUENCE [LARGE SCALE GENOMIC DNA]</scope>
    <source>
        <strain evidence="1 2">APC 3343</strain>
    </source>
</reference>
<evidence type="ECO:0000313" key="2">
    <source>
        <dbReference type="Proteomes" id="UP001231197"/>
    </source>
</evidence>
<proteinExistence type="predicted"/>
<keyword evidence="2" id="KW-1185">Reference proteome</keyword>
<gene>
    <name evidence="1" type="ORF">QMA06_02670</name>
</gene>
<dbReference type="RefSeq" id="WP_290205306.1">
    <property type="nucleotide sequence ID" value="NZ_JASDDK010000001.1"/>
</dbReference>
<organism evidence="1 2">
    <name type="scientific">Winogradskyella bathintestinalis</name>
    <dbReference type="NCBI Taxonomy" id="3035208"/>
    <lineage>
        <taxon>Bacteria</taxon>
        <taxon>Pseudomonadati</taxon>
        <taxon>Bacteroidota</taxon>
        <taxon>Flavobacteriia</taxon>
        <taxon>Flavobacteriales</taxon>
        <taxon>Flavobacteriaceae</taxon>
        <taxon>Winogradskyella</taxon>
    </lineage>
</organism>
<sequence length="69" mass="7389">MKRLFAHGLSKLFSILSSSTQPPFAPGTSPSAQLLVSSSMNTKSSSTYLNPYSLSDLHTVITTSLTNIQ</sequence>
<evidence type="ECO:0000313" key="1">
    <source>
        <dbReference type="EMBL" id="MDN3491608.1"/>
    </source>
</evidence>
<dbReference type="EMBL" id="JASDDK010000001">
    <property type="protein sequence ID" value="MDN3491608.1"/>
    <property type="molecule type" value="Genomic_DNA"/>
</dbReference>